<evidence type="ECO:0000313" key="3">
    <source>
        <dbReference type="EMBL" id="MCK9875177.1"/>
    </source>
</evidence>
<dbReference type="SUPFAM" id="SSF53335">
    <property type="entry name" value="S-adenosyl-L-methionine-dependent methyltransferases"/>
    <property type="match status" value="1"/>
</dbReference>
<dbReference type="Pfam" id="PF08241">
    <property type="entry name" value="Methyltransf_11"/>
    <property type="match status" value="1"/>
</dbReference>
<dbReference type="EMBL" id="JALKFT010000003">
    <property type="protein sequence ID" value="MCK9875177.1"/>
    <property type="molecule type" value="Genomic_DNA"/>
</dbReference>
<feature type="domain" description="Methyltransferase type 11" evidence="2">
    <location>
        <begin position="254"/>
        <end position="303"/>
    </location>
</feature>
<organism evidence="3 4">
    <name type="scientific">Frankia umida</name>
    <dbReference type="NCBI Taxonomy" id="573489"/>
    <lineage>
        <taxon>Bacteria</taxon>
        <taxon>Bacillati</taxon>
        <taxon>Actinomycetota</taxon>
        <taxon>Actinomycetes</taxon>
        <taxon>Frankiales</taxon>
        <taxon>Frankiaceae</taxon>
        <taxon>Frankia</taxon>
    </lineage>
</organism>
<dbReference type="GO" id="GO:0032259">
    <property type="term" value="P:methylation"/>
    <property type="evidence" value="ECO:0007669"/>
    <property type="project" value="UniProtKB-KW"/>
</dbReference>
<dbReference type="Proteomes" id="UP001201873">
    <property type="component" value="Unassembled WGS sequence"/>
</dbReference>
<comment type="caution">
    <text evidence="3">The sequence shown here is derived from an EMBL/GenBank/DDBJ whole genome shotgun (WGS) entry which is preliminary data.</text>
</comment>
<evidence type="ECO:0000256" key="1">
    <source>
        <dbReference type="SAM" id="MobiDB-lite"/>
    </source>
</evidence>
<keyword evidence="3" id="KW-0808">Transferase</keyword>
<evidence type="ECO:0000259" key="2">
    <source>
        <dbReference type="Pfam" id="PF08241"/>
    </source>
</evidence>
<gene>
    <name evidence="3" type="ORF">MXD59_05170</name>
</gene>
<keyword evidence="4" id="KW-1185">Reference proteome</keyword>
<dbReference type="InterPro" id="IPR029063">
    <property type="entry name" value="SAM-dependent_MTases_sf"/>
</dbReference>
<evidence type="ECO:0000313" key="4">
    <source>
        <dbReference type="Proteomes" id="UP001201873"/>
    </source>
</evidence>
<sequence length="422" mass="45049">MADATVAAGVPRRTRPDAPADADADLAGEAGAEVLYRTSPQVAVVGFGGSYTVLRATDVHTAVVLRSPSSATLDLLTYFRQPRSLRSWLARWAPERRPAASASLRHAVDRGLLTADGSAEGAGGNLGPATDDVLAGLLAEVVRLRARLAARPVDTDAAAPRAVDTGPATRSATVLPVPPAPALLVPTLYFLVRDAADRLAAAECQRTTRQAAALTGTGAAGAAGAALRLHLGCGEHRLPGWVNVDLYHEAADLRADVRLGLPFDDGAAGAIYLAHLLEHLEYPVEALDVLRECRRVLGDGGLLRVVVPDIRSFLVAYVDNDAEFFRRFEQHWERAPAPTLLASFLHYAGAGEFPWVADRHRFGYDEPTLTDLLHTAGFTAVRRCTAGDSPIADPALDYSWANELTVSDRPLSLIMEAEVARR</sequence>
<proteinExistence type="predicted"/>
<name>A0ABT0JUE4_9ACTN</name>
<reference evidence="3 4" key="1">
    <citation type="submission" date="2022-04" db="EMBL/GenBank/DDBJ databases">
        <title>Genome diversity in the genus Frankia.</title>
        <authorList>
            <person name="Carlos-Shanley C."/>
            <person name="Hahn D."/>
        </authorList>
    </citation>
    <scope>NUCLEOTIDE SEQUENCE [LARGE SCALE GENOMIC DNA]</scope>
    <source>
        <strain evidence="3 4">Ag45/Mut15</strain>
    </source>
</reference>
<dbReference type="RefSeq" id="WP_248823639.1">
    <property type="nucleotide sequence ID" value="NZ_JALKFT010000003.1"/>
</dbReference>
<dbReference type="InterPro" id="IPR013216">
    <property type="entry name" value="Methyltransf_11"/>
</dbReference>
<keyword evidence="3" id="KW-0489">Methyltransferase</keyword>
<feature type="region of interest" description="Disordered" evidence="1">
    <location>
        <begin position="1"/>
        <end position="22"/>
    </location>
</feature>
<accession>A0ABT0JUE4</accession>
<dbReference type="Gene3D" id="3.40.50.150">
    <property type="entry name" value="Vaccinia Virus protein VP39"/>
    <property type="match status" value="1"/>
</dbReference>
<protein>
    <submittedName>
        <fullName evidence="3">Methyltransferase domain-containing protein</fullName>
    </submittedName>
</protein>
<dbReference type="GO" id="GO:0008168">
    <property type="term" value="F:methyltransferase activity"/>
    <property type="evidence" value="ECO:0007669"/>
    <property type="project" value="UniProtKB-KW"/>
</dbReference>